<evidence type="ECO:0000313" key="3">
    <source>
        <dbReference type="Proteomes" id="UP000257109"/>
    </source>
</evidence>
<organism evidence="2 3">
    <name type="scientific">Mucuna pruriens</name>
    <name type="common">Velvet bean</name>
    <name type="synonym">Dolichos pruriens</name>
    <dbReference type="NCBI Taxonomy" id="157652"/>
    <lineage>
        <taxon>Eukaryota</taxon>
        <taxon>Viridiplantae</taxon>
        <taxon>Streptophyta</taxon>
        <taxon>Embryophyta</taxon>
        <taxon>Tracheophyta</taxon>
        <taxon>Spermatophyta</taxon>
        <taxon>Magnoliopsida</taxon>
        <taxon>eudicotyledons</taxon>
        <taxon>Gunneridae</taxon>
        <taxon>Pentapetalae</taxon>
        <taxon>rosids</taxon>
        <taxon>fabids</taxon>
        <taxon>Fabales</taxon>
        <taxon>Fabaceae</taxon>
        <taxon>Papilionoideae</taxon>
        <taxon>50 kb inversion clade</taxon>
        <taxon>NPAAA clade</taxon>
        <taxon>indigoferoid/millettioid clade</taxon>
        <taxon>Phaseoleae</taxon>
        <taxon>Mucuna</taxon>
    </lineage>
</organism>
<keyword evidence="1" id="KW-0472">Membrane</keyword>
<keyword evidence="1" id="KW-1133">Transmembrane helix</keyword>
<comment type="caution">
    <text evidence="2">The sequence shown here is derived from an EMBL/GenBank/DDBJ whole genome shotgun (WGS) entry which is preliminary data.</text>
</comment>
<feature type="non-terminal residue" evidence="2">
    <location>
        <position position="1"/>
    </location>
</feature>
<proteinExistence type="predicted"/>
<keyword evidence="3" id="KW-1185">Reference proteome</keyword>
<accession>A0A371GFY8</accession>
<gene>
    <name evidence="2" type="ORF">CR513_28774</name>
</gene>
<dbReference type="OrthoDB" id="1448505at2759"/>
<dbReference type="EMBL" id="QJKJ01005653">
    <property type="protein sequence ID" value="RDX89489.1"/>
    <property type="molecule type" value="Genomic_DNA"/>
</dbReference>
<name>A0A371GFY8_MUCPR</name>
<keyword evidence="1" id="KW-0812">Transmembrane</keyword>
<dbReference type="Proteomes" id="UP000257109">
    <property type="component" value="Unassembled WGS sequence"/>
</dbReference>
<feature type="transmembrane region" description="Helical" evidence="1">
    <location>
        <begin position="7"/>
        <end position="27"/>
    </location>
</feature>
<protein>
    <submittedName>
        <fullName evidence="2">Uncharacterized protein</fullName>
    </submittedName>
</protein>
<dbReference type="Gene3D" id="3.30.30.10">
    <property type="entry name" value="Knottin, scorpion toxin-like"/>
    <property type="match status" value="1"/>
</dbReference>
<dbReference type="GO" id="GO:0031640">
    <property type="term" value="P:killing of cells of another organism"/>
    <property type="evidence" value="ECO:0007669"/>
    <property type="project" value="UniProtKB-KW"/>
</dbReference>
<evidence type="ECO:0000313" key="2">
    <source>
        <dbReference type="EMBL" id="RDX89489.1"/>
    </source>
</evidence>
<dbReference type="GO" id="GO:0050832">
    <property type="term" value="P:defense response to fungus"/>
    <property type="evidence" value="ECO:0007669"/>
    <property type="project" value="UniProtKB-KW"/>
</dbReference>
<reference evidence="2" key="1">
    <citation type="submission" date="2018-05" db="EMBL/GenBank/DDBJ databases">
        <title>Draft genome of Mucuna pruriens seed.</title>
        <authorList>
            <person name="Nnadi N.E."/>
            <person name="Vos R."/>
            <person name="Hasami M.H."/>
            <person name="Devisetty U.K."/>
            <person name="Aguiy J.C."/>
        </authorList>
    </citation>
    <scope>NUCLEOTIDE SEQUENCE [LARGE SCALE GENOMIC DNA]</scope>
    <source>
        <strain evidence="2">JCA_2017</strain>
    </source>
</reference>
<evidence type="ECO:0000256" key="1">
    <source>
        <dbReference type="SAM" id="Phobius"/>
    </source>
</evidence>
<dbReference type="InterPro" id="IPR036574">
    <property type="entry name" value="Scorpion_toxin-like_sf"/>
</dbReference>
<dbReference type="AlphaFoldDB" id="A0A371GFY8"/>
<sequence>MARVSKILLKFMIFAAMVIVLIFSIGVSSKQDCNHGTCAEFPNCDAHCKGLGFKKGTCMPPLIKYLCCCSD</sequence>